<dbReference type="PROSITE" id="PS01228">
    <property type="entry name" value="COF_1"/>
    <property type="match status" value="1"/>
</dbReference>
<proteinExistence type="predicted"/>
<dbReference type="Gene3D" id="3.40.50.1000">
    <property type="entry name" value="HAD superfamily/HAD-like"/>
    <property type="match status" value="1"/>
</dbReference>
<dbReference type="PANTHER" id="PTHR10000">
    <property type="entry name" value="PHOSPHOSERINE PHOSPHATASE"/>
    <property type="match status" value="1"/>
</dbReference>
<dbReference type="SFLD" id="SFLDS00003">
    <property type="entry name" value="Haloacid_Dehalogenase"/>
    <property type="match status" value="1"/>
</dbReference>
<dbReference type="GO" id="GO:0016787">
    <property type="term" value="F:hydrolase activity"/>
    <property type="evidence" value="ECO:0007669"/>
    <property type="project" value="UniProtKB-KW"/>
</dbReference>
<dbReference type="SFLD" id="SFLDG01140">
    <property type="entry name" value="C2.B:_Phosphomannomutase_and_P"/>
    <property type="match status" value="1"/>
</dbReference>
<dbReference type="PANTHER" id="PTHR10000:SF8">
    <property type="entry name" value="HAD SUPERFAMILY HYDROLASE-LIKE, TYPE 3"/>
    <property type="match status" value="1"/>
</dbReference>
<reference evidence="2" key="1">
    <citation type="journal article" date="2019" name="Int. J. Syst. Evol. Microbiol.">
        <title>The Global Catalogue of Microorganisms (GCM) 10K type strain sequencing project: providing services to taxonomists for standard genome sequencing and annotation.</title>
        <authorList>
            <consortium name="The Broad Institute Genomics Platform"/>
            <consortium name="The Broad Institute Genome Sequencing Center for Infectious Disease"/>
            <person name="Wu L."/>
            <person name="Ma J."/>
        </authorList>
    </citation>
    <scope>NUCLEOTIDE SEQUENCE [LARGE SCALE GENOMIC DNA]</scope>
    <source>
        <strain evidence="2">JCM 17917</strain>
    </source>
</reference>
<dbReference type="Gene3D" id="3.30.1240.10">
    <property type="match status" value="1"/>
</dbReference>
<keyword evidence="2" id="KW-1185">Reference proteome</keyword>
<dbReference type="SUPFAM" id="SSF56784">
    <property type="entry name" value="HAD-like"/>
    <property type="match status" value="1"/>
</dbReference>
<dbReference type="SFLD" id="SFLDG01144">
    <property type="entry name" value="C2.B.4:_PGP_Like"/>
    <property type="match status" value="1"/>
</dbReference>
<dbReference type="InterPro" id="IPR000150">
    <property type="entry name" value="Cof"/>
</dbReference>
<comment type="caution">
    <text evidence="1">The sequence shown here is derived from an EMBL/GenBank/DDBJ whole genome shotgun (WGS) entry which is preliminary data.</text>
</comment>
<dbReference type="InterPro" id="IPR006379">
    <property type="entry name" value="HAD-SF_hydro_IIB"/>
</dbReference>
<dbReference type="InterPro" id="IPR036412">
    <property type="entry name" value="HAD-like_sf"/>
</dbReference>
<keyword evidence="1" id="KW-0378">Hydrolase</keyword>
<dbReference type="Proteomes" id="UP001501844">
    <property type="component" value="Unassembled WGS sequence"/>
</dbReference>
<name>A0ABP8F4L5_9BACT</name>
<protein>
    <submittedName>
        <fullName evidence="1">Cof-type HAD-IIB family hydrolase</fullName>
    </submittedName>
</protein>
<evidence type="ECO:0000313" key="1">
    <source>
        <dbReference type="EMBL" id="GAA4295042.1"/>
    </source>
</evidence>
<dbReference type="NCBIfam" id="TIGR01484">
    <property type="entry name" value="HAD-SF-IIB"/>
    <property type="match status" value="1"/>
</dbReference>
<sequence length="273" mass="30609">MILKAFCTDIDGTLLNKDRQLSPKTIATIQRLPKDFPVVLASSRMPSAMYHLQKELGVHPSSLICYNGGYVLHYADGAHTPEVLETVMIPVSICQPILEMTQGTQVHMSLYQEDFWYAPQMDQWTEREEKITKAKAILQHPAQVLENWQQADTGAHKIMLMGPEEEIHALEQALNKQFGEEIHIYRSKDTYLELAPKAISKASGLELILQKHNIQLSEVIAFGDNYNDIHMLQEVGLGIAVANARDEVKAVANEVTLKSIEDGVAVAVEKYCL</sequence>
<dbReference type="CDD" id="cd07516">
    <property type="entry name" value="HAD_Pase"/>
    <property type="match status" value="1"/>
</dbReference>
<dbReference type="RefSeq" id="WP_345161118.1">
    <property type="nucleotide sequence ID" value="NZ_BAABGX010000001.1"/>
</dbReference>
<dbReference type="EMBL" id="BAABGX010000001">
    <property type="protein sequence ID" value="GAA4295042.1"/>
    <property type="molecule type" value="Genomic_DNA"/>
</dbReference>
<accession>A0ABP8F4L5</accession>
<dbReference type="Pfam" id="PF08282">
    <property type="entry name" value="Hydrolase_3"/>
    <property type="match status" value="1"/>
</dbReference>
<organism evidence="1 2">
    <name type="scientific">Nibribacter koreensis</name>
    <dbReference type="NCBI Taxonomy" id="1084519"/>
    <lineage>
        <taxon>Bacteria</taxon>
        <taxon>Pseudomonadati</taxon>
        <taxon>Bacteroidota</taxon>
        <taxon>Cytophagia</taxon>
        <taxon>Cytophagales</taxon>
        <taxon>Hymenobacteraceae</taxon>
        <taxon>Nibribacter</taxon>
    </lineage>
</organism>
<evidence type="ECO:0000313" key="2">
    <source>
        <dbReference type="Proteomes" id="UP001501844"/>
    </source>
</evidence>
<gene>
    <name evidence="1" type="ORF">GCM10023183_00410</name>
</gene>
<dbReference type="InterPro" id="IPR023214">
    <property type="entry name" value="HAD_sf"/>
</dbReference>
<dbReference type="NCBIfam" id="TIGR00099">
    <property type="entry name" value="Cof-subfamily"/>
    <property type="match status" value="1"/>
</dbReference>